<dbReference type="Gene3D" id="3.90.230.10">
    <property type="entry name" value="Creatinase/methionine aminopeptidase superfamily"/>
    <property type="match status" value="1"/>
</dbReference>
<dbReference type="EMBL" id="CP075587">
    <property type="protein sequence ID" value="QYF47937.1"/>
    <property type="molecule type" value="Genomic_DNA"/>
</dbReference>
<dbReference type="InterPro" id="IPR000994">
    <property type="entry name" value="Pept_M24"/>
</dbReference>
<dbReference type="Proteomes" id="UP000826014">
    <property type="component" value="Chromosome"/>
</dbReference>
<evidence type="ECO:0000313" key="4">
    <source>
        <dbReference type="Proteomes" id="UP000826014"/>
    </source>
</evidence>
<feature type="domain" description="Creatinase N-terminal" evidence="2">
    <location>
        <begin position="13"/>
        <end position="131"/>
    </location>
</feature>
<keyword evidence="3" id="KW-0031">Aminopeptidase</keyword>
<dbReference type="GO" id="GO:0004177">
    <property type="term" value="F:aminopeptidase activity"/>
    <property type="evidence" value="ECO:0007669"/>
    <property type="project" value="UniProtKB-KW"/>
</dbReference>
<evidence type="ECO:0000259" key="1">
    <source>
        <dbReference type="Pfam" id="PF00557"/>
    </source>
</evidence>
<dbReference type="PANTHER" id="PTHR46112:SF3">
    <property type="entry name" value="AMINOPEPTIDASE YPDF"/>
    <property type="match status" value="1"/>
</dbReference>
<dbReference type="PANTHER" id="PTHR46112">
    <property type="entry name" value="AMINOPEPTIDASE"/>
    <property type="match status" value="1"/>
</dbReference>
<keyword evidence="4" id="KW-1185">Reference proteome</keyword>
<accession>A0ABX8V300</accession>
<evidence type="ECO:0000259" key="2">
    <source>
        <dbReference type="Pfam" id="PF01321"/>
    </source>
</evidence>
<dbReference type="SUPFAM" id="SSF55920">
    <property type="entry name" value="Creatinase/aminopeptidase"/>
    <property type="match status" value="1"/>
</dbReference>
<name>A0ABX8V300_9BACT</name>
<dbReference type="RefSeq" id="WP_215217314.1">
    <property type="nucleotide sequence ID" value="NZ_CP075587.1"/>
</dbReference>
<proteinExistence type="predicted"/>
<keyword evidence="3" id="KW-0645">Protease</keyword>
<dbReference type="InterPro" id="IPR036005">
    <property type="entry name" value="Creatinase/aminopeptidase-like"/>
</dbReference>
<dbReference type="EC" id="3.4.11.-" evidence="3"/>
<gene>
    <name evidence="3" type="ORF">RHABOEDO_000002</name>
</gene>
<dbReference type="SUPFAM" id="SSF53092">
    <property type="entry name" value="Creatinase/prolidase N-terminal domain"/>
    <property type="match status" value="1"/>
</dbReference>
<dbReference type="Pfam" id="PF01321">
    <property type="entry name" value="Creatinase_N"/>
    <property type="match status" value="1"/>
</dbReference>
<dbReference type="InterPro" id="IPR050659">
    <property type="entry name" value="Peptidase_M24B"/>
</dbReference>
<dbReference type="Gene3D" id="3.40.350.10">
    <property type="entry name" value="Creatinase/prolidase N-terminal domain"/>
    <property type="match status" value="1"/>
</dbReference>
<dbReference type="PRINTS" id="PR00599">
    <property type="entry name" value="MAPEPTIDASE"/>
</dbReference>
<dbReference type="InterPro" id="IPR001714">
    <property type="entry name" value="Pept_M24_MAP"/>
</dbReference>
<protein>
    <submittedName>
        <fullName evidence="3">Aminopeptidase YpdF</fullName>
        <ecNumber evidence="3">3.4.11.-</ecNumber>
    </submittedName>
</protein>
<evidence type="ECO:0000313" key="3">
    <source>
        <dbReference type="EMBL" id="QYF47937.1"/>
    </source>
</evidence>
<reference evidence="3 4" key="1">
    <citation type="journal article" date="2022" name="bioRxiv">
        <title>Ecology and evolution of chlamydial symbionts of arthropods.</title>
        <authorList>
            <person name="Halter T."/>
            <person name="Koestlbacher S."/>
            <person name="Collingro A."/>
            <person name="Sixt B.S."/>
            <person name="Toenshoff E.R."/>
            <person name="Hendrickx F."/>
            <person name="Kostanjsek R."/>
            <person name="Horn M."/>
        </authorList>
    </citation>
    <scope>NUCLEOTIDE SEQUENCE [LARGE SCALE GENOMIC DNA]</scope>
    <source>
        <strain evidence="3">W744xW776</strain>
    </source>
</reference>
<keyword evidence="3" id="KW-0378">Hydrolase</keyword>
<dbReference type="Pfam" id="PF00557">
    <property type="entry name" value="Peptidase_M24"/>
    <property type="match status" value="1"/>
</dbReference>
<dbReference type="InterPro" id="IPR029149">
    <property type="entry name" value="Creatin/AminoP/Spt16_N"/>
</dbReference>
<sequence>MIGLNEKEVFLKRIARLWEQLESSIEACLIEDPIDLYYLTGLSLSKGSLLLTRKKQLLLVDDRYFQSAIEKAVVAVERDQQVAWEEFFAHSLFKKIAFDSEKVSYERYLELQKYNKDFIAHSSLLKNVRAIKDAFEIGKITMSAQLLRRGFSHICSLLKVGITEKELAKEFEIFCLQQGADSLAFEPIIAFGKNSAMPHYHSQNVALQSKDIVLIDIGVVVDHYHSDMTRVVFFEEPHLQLSYLYQIVKQAQKAALDLCIPGTILAELDLAAREVFKKHDLEPFFVHSLGHGIGLRTHEFPRISHQGKEAQVVLQKNMVVTIEPGLYLPDIGGVRYEDMILITEEGYRFFYPIDPHE</sequence>
<feature type="domain" description="Peptidase M24" evidence="1">
    <location>
        <begin position="141"/>
        <end position="344"/>
    </location>
</feature>
<dbReference type="InterPro" id="IPR000587">
    <property type="entry name" value="Creatinase_N"/>
</dbReference>
<organism evidence="3 4">
    <name type="scientific">Candidatus Rhabdochlamydia oedothoracis</name>
    <dbReference type="NCBI Taxonomy" id="2720720"/>
    <lineage>
        <taxon>Bacteria</taxon>
        <taxon>Pseudomonadati</taxon>
        <taxon>Chlamydiota</taxon>
        <taxon>Chlamydiia</taxon>
        <taxon>Parachlamydiales</taxon>
        <taxon>Candidatus Rhabdochlamydiaceae</taxon>
        <taxon>Candidatus Rhabdochlamydia</taxon>
    </lineage>
</organism>